<name>A0A225D1S0_9BACT</name>
<dbReference type="InterPro" id="IPR035959">
    <property type="entry name" value="RutC-like_sf"/>
</dbReference>
<dbReference type="EMBL" id="NIDE01000019">
    <property type="protein sequence ID" value="OWK34873.1"/>
    <property type="molecule type" value="Genomic_DNA"/>
</dbReference>
<proteinExistence type="predicted"/>
<dbReference type="Proteomes" id="UP000214646">
    <property type="component" value="Unassembled WGS sequence"/>
</dbReference>
<dbReference type="CDD" id="cd02199">
    <property type="entry name" value="YjgF_YER057c_UK114_like_1"/>
    <property type="match status" value="1"/>
</dbReference>
<dbReference type="SUPFAM" id="SSF55298">
    <property type="entry name" value="YjgF-like"/>
    <property type="match status" value="1"/>
</dbReference>
<evidence type="ECO:0000313" key="2">
    <source>
        <dbReference type="EMBL" id="OWK34873.1"/>
    </source>
</evidence>
<dbReference type="OrthoDB" id="9806350at2"/>
<dbReference type="RefSeq" id="WP_088260099.1">
    <property type="nucleotide sequence ID" value="NZ_NIDE01000019.1"/>
</dbReference>
<organism evidence="2 3">
    <name type="scientific">Fimbriiglobus ruber</name>
    <dbReference type="NCBI Taxonomy" id="1908690"/>
    <lineage>
        <taxon>Bacteria</taxon>
        <taxon>Pseudomonadati</taxon>
        <taxon>Planctomycetota</taxon>
        <taxon>Planctomycetia</taxon>
        <taxon>Gemmatales</taxon>
        <taxon>Gemmataceae</taxon>
        <taxon>Fimbriiglobus</taxon>
    </lineage>
</organism>
<dbReference type="Pfam" id="PF14588">
    <property type="entry name" value="YjgF_endoribonc"/>
    <property type="match status" value="1"/>
</dbReference>
<feature type="domain" description="Endoribonuclease L-PSP/chorismate mutase-like" evidence="1">
    <location>
        <begin position="7"/>
        <end position="136"/>
    </location>
</feature>
<evidence type="ECO:0000313" key="3">
    <source>
        <dbReference type="Proteomes" id="UP000214646"/>
    </source>
</evidence>
<dbReference type="AlphaFoldDB" id="A0A225D1S0"/>
<reference evidence="3" key="1">
    <citation type="submission" date="2017-06" db="EMBL/GenBank/DDBJ databases">
        <title>Genome analysis of Fimbriiglobus ruber SP5, the first member of the order Planctomycetales with confirmed chitinolytic capability.</title>
        <authorList>
            <person name="Ravin N.V."/>
            <person name="Rakitin A.L."/>
            <person name="Ivanova A.A."/>
            <person name="Beletsky A.V."/>
            <person name="Kulichevskaya I.S."/>
            <person name="Mardanov A.V."/>
            <person name="Dedysh S.N."/>
        </authorList>
    </citation>
    <scope>NUCLEOTIDE SEQUENCE [LARGE SCALE GENOMIC DNA]</scope>
    <source>
        <strain evidence="3">SP5</strain>
    </source>
</reference>
<keyword evidence="3" id="KW-1185">Reference proteome</keyword>
<dbReference type="InterPro" id="IPR013813">
    <property type="entry name" value="Endoribo_LPSP/chorism_mut-like"/>
</dbReference>
<gene>
    <name evidence="2" type="ORF">FRUB_09715</name>
</gene>
<sequence>MSSKPETRIQELHLTLPPAPKPVAVYKTAVKVGSLLFVSGHGPLKADKTLILGRIGQDMTLEQGKDAARQVGLAVLATVRDQLGSLDKVKRLVKTLGWVNCTADFIDQPKVINGFSELMKDVFGDDAGIGSRSAVSAHTLPGGIAVEVECVFEVE</sequence>
<protein>
    <submittedName>
        <fullName evidence="2">Transcription regulator</fullName>
    </submittedName>
</protein>
<evidence type="ECO:0000259" key="1">
    <source>
        <dbReference type="Pfam" id="PF14588"/>
    </source>
</evidence>
<comment type="caution">
    <text evidence="2">The sequence shown here is derived from an EMBL/GenBank/DDBJ whole genome shotgun (WGS) entry which is preliminary data.</text>
</comment>
<accession>A0A225D1S0</accession>
<dbReference type="PANTHER" id="PTHR43760:SF1">
    <property type="entry name" value="ENDORIBONUCLEASE L-PSP_CHORISMATE MUTASE-LIKE DOMAIN-CONTAINING PROTEIN"/>
    <property type="match status" value="1"/>
</dbReference>
<dbReference type="Gene3D" id="3.30.1330.40">
    <property type="entry name" value="RutC-like"/>
    <property type="match status" value="1"/>
</dbReference>
<dbReference type="PANTHER" id="PTHR43760">
    <property type="entry name" value="ENDORIBONUCLEASE-RELATED"/>
    <property type="match status" value="1"/>
</dbReference>